<sequence length="72" mass="7704">VAGIAITPSHRYPYCMKHTLICLSLALSHNLSAVERGFVSIFNGKNLSGWTQKGGKAQYTVKDGEIVGTAVP</sequence>
<dbReference type="InterPro" id="IPR010496">
    <property type="entry name" value="AL/BT2_dom"/>
</dbReference>
<dbReference type="EMBL" id="UINC01187600">
    <property type="protein sequence ID" value="SVE00404.1"/>
    <property type="molecule type" value="Genomic_DNA"/>
</dbReference>
<reference evidence="2" key="1">
    <citation type="submission" date="2018-05" db="EMBL/GenBank/DDBJ databases">
        <authorList>
            <person name="Lanie J.A."/>
            <person name="Ng W.-L."/>
            <person name="Kazmierczak K.M."/>
            <person name="Andrzejewski T.M."/>
            <person name="Davidsen T.M."/>
            <person name="Wayne K.J."/>
            <person name="Tettelin H."/>
            <person name="Glass J.I."/>
            <person name="Rusch D."/>
            <person name="Podicherti R."/>
            <person name="Tsui H.-C.T."/>
            <person name="Winkler M.E."/>
        </authorList>
    </citation>
    <scope>NUCLEOTIDE SEQUENCE</scope>
</reference>
<dbReference type="AlphaFoldDB" id="A0A382ZY42"/>
<dbReference type="Pfam" id="PF06439">
    <property type="entry name" value="3keto-disac_hyd"/>
    <property type="match status" value="1"/>
</dbReference>
<dbReference type="GO" id="GO:0016787">
    <property type="term" value="F:hydrolase activity"/>
    <property type="evidence" value="ECO:0007669"/>
    <property type="project" value="InterPro"/>
</dbReference>
<proteinExistence type="predicted"/>
<feature type="non-terminal residue" evidence="2">
    <location>
        <position position="1"/>
    </location>
</feature>
<accession>A0A382ZY42</accession>
<evidence type="ECO:0000313" key="2">
    <source>
        <dbReference type="EMBL" id="SVE00404.1"/>
    </source>
</evidence>
<organism evidence="2">
    <name type="scientific">marine metagenome</name>
    <dbReference type="NCBI Taxonomy" id="408172"/>
    <lineage>
        <taxon>unclassified sequences</taxon>
        <taxon>metagenomes</taxon>
        <taxon>ecological metagenomes</taxon>
    </lineage>
</organism>
<dbReference type="Gene3D" id="2.60.120.560">
    <property type="entry name" value="Exo-inulinase, domain 1"/>
    <property type="match status" value="1"/>
</dbReference>
<feature type="non-terminal residue" evidence="2">
    <location>
        <position position="72"/>
    </location>
</feature>
<gene>
    <name evidence="2" type="ORF">METZ01_LOCUS453258</name>
</gene>
<name>A0A382ZY42_9ZZZZ</name>
<protein>
    <recommendedName>
        <fullName evidence="1">3-keto-alpha-glucoside-1,2-lyase/3-keto-2-hydroxy-glucal hydratase domain-containing protein</fullName>
    </recommendedName>
</protein>
<feature type="domain" description="3-keto-alpha-glucoside-1,2-lyase/3-keto-2-hydroxy-glucal hydratase" evidence="1">
    <location>
        <begin position="37"/>
        <end position="67"/>
    </location>
</feature>
<evidence type="ECO:0000259" key="1">
    <source>
        <dbReference type="Pfam" id="PF06439"/>
    </source>
</evidence>